<protein>
    <submittedName>
        <fullName evidence="1">Uncharacterized protein</fullName>
    </submittedName>
</protein>
<dbReference type="EMBL" id="SWAD01000007">
    <property type="protein sequence ID" value="TMQ78412.1"/>
    <property type="molecule type" value="Genomic_DNA"/>
</dbReference>
<evidence type="ECO:0000313" key="1">
    <source>
        <dbReference type="EMBL" id="TMQ78412.1"/>
    </source>
</evidence>
<organism evidence="1 2">
    <name type="scientific">Candidatus Accumulibacter phosphatis</name>
    <dbReference type="NCBI Taxonomy" id="327160"/>
    <lineage>
        <taxon>Bacteria</taxon>
        <taxon>Pseudomonadati</taxon>
        <taxon>Pseudomonadota</taxon>
        <taxon>Betaproteobacteria</taxon>
        <taxon>Candidatus Accumulibacter</taxon>
    </lineage>
</organism>
<dbReference type="Proteomes" id="UP000306324">
    <property type="component" value="Unassembled WGS sequence"/>
</dbReference>
<comment type="caution">
    <text evidence="1">The sequence shown here is derived from an EMBL/GenBank/DDBJ whole genome shotgun (WGS) entry which is preliminary data.</text>
</comment>
<reference evidence="1 2" key="1">
    <citation type="submission" date="2019-04" db="EMBL/GenBank/DDBJ databases">
        <title>A novel phosphate-accumulating bacterium identified in bioreactor for phosphate removal from wastewater.</title>
        <authorList>
            <person name="Kotlyarov R.Y."/>
            <person name="Beletsky A.V."/>
            <person name="Kallistova A.Y."/>
            <person name="Dorofeev A.G."/>
            <person name="Nikolaev Y.Y."/>
            <person name="Pimenov N.V."/>
            <person name="Ravin N.V."/>
            <person name="Mardanov A.V."/>
        </authorList>
    </citation>
    <scope>NUCLEOTIDE SEQUENCE [LARGE SCALE GENOMIC DNA]</scope>
    <source>
        <strain evidence="1 2">Bin19</strain>
    </source>
</reference>
<dbReference type="AlphaFoldDB" id="A0A5S4ESH2"/>
<proteinExistence type="predicted"/>
<evidence type="ECO:0000313" key="2">
    <source>
        <dbReference type="Proteomes" id="UP000306324"/>
    </source>
</evidence>
<sequence length="58" mass="6503">MIVRHGRRVTDVRRCPSYGSAPGSVDERVASANLKIIDRISQGKTVAFQYDPVRLNVF</sequence>
<gene>
    <name evidence="1" type="ORF">ACCUM_1640</name>
</gene>
<accession>A0A5S4ESH2</accession>
<keyword evidence="2" id="KW-1185">Reference proteome</keyword>
<name>A0A5S4ESH2_9PROT</name>